<name>X1AGG0_9ZZZZ</name>
<accession>X1AGG0</accession>
<dbReference type="AlphaFoldDB" id="X1AGG0"/>
<comment type="similarity">
    <text evidence="1">Belongs to the FldB/FldC dehydratase alpha/beta subunit family.</text>
</comment>
<dbReference type="PANTHER" id="PTHR30548">
    <property type="entry name" value="2-HYDROXYGLUTARYL-COA DEHYDRATASE, D-COMPONENT-RELATED"/>
    <property type="match status" value="1"/>
</dbReference>
<protein>
    <recommendedName>
        <fullName evidence="3">2-hydroxyacyl-CoA dehydratase</fullName>
    </recommendedName>
</protein>
<evidence type="ECO:0008006" key="3">
    <source>
        <dbReference type="Google" id="ProtNLM"/>
    </source>
</evidence>
<comment type="caution">
    <text evidence="2">The sequence shown here is derived from an EMBL/GenBank/DDBJ whole genome shotgun (WGS) entry which is preliminary data.</text>
</comment>
<dbReference type="Pfam" id="PF06050">
    <property type="entry name" value="HGD-D"/>
    <property type="match status" value="1"/>
</dbReference>
<dbReference type="EMBL" id="BART01016434">
    <property type="protein sequence ID" value="GAG81665.1"/>
    <property type="molecule type" value="Genomic_DNA"/>
</dbReference>
<reference evidence="2" key="1">
    <citation type="journal article" date="2014" name="Front. Microbiol.">
        <title>High frequency of phylogenetically diverse reductive dehalogenase-homologous genes in deep subseafloor sedimentary metagenomes.</title>
        <authorList>
            <person name="Kawai M."/>
            <person name="Futagami T."/>
            <person name="Toyoda A."/>
            <person name="Takaki Y."/>
            <person name="Nishi S."/>
            <person name="Hori S."/>
            <person name="Arai W."/>
            <person name="Tsubouchi T."/>
            <person name="Morono Y."/>
            <person name="Uchiyama I."/>
            <person name="Ito T."/>
            <person name="Fujiyama A."/>
            <person name="Inagaki F."/>
            <person name="Takami H."/>
        </authorList>
    </citation>
    <scope>NUCLEOTIDE SEQUENCE</scope>
    <source>
        <strain evidence="2">Expedition CK06-06</strain>
    </source>
</reference>
<dbReference type="Gene3D" id="3.40.50.11900">
    <property type="match status" value="1"/>
</dbReference>
<gene>
    <name evidence="2" type="ORF">S01H4_31606</name>
</gene>
<dbReference type="InterPro" id="IPR010327">
    <property type="entry name" value="FldB/FldC_alpha/beta"/>
</dbReference>
<sequence>MYGDWDLLRFLDDIPISNRTDPVEAYAQFLMNVTSNGIGCDNDTLTDSYVRLAKDLKADGLVFVQVFGCHSVSNCYTMLREKIRRELEIPSIALTFNKMGENVEQVRTRLGAFMEMYK</sequence>
<evidence type="ECO:0000256" key="1">
    <source>
        <dbReference type="ARBA" id="ARBA00005806"/>
    </source>
</evidence>
<evidence type="ECO:0000313" key="2">
    <source>
        <dbReference type="EMBL" id="GAG81665.1"/>
    </source>
</evidence>
<dbReference type="PANTHER" id="PTHR30548:SF2">
    <property type="entry name" value="2-HYDROXYACYL-COA DEHYDRATASE,D-COMPONENT"/>
    <property type="match status" value="1"/>
</dbReference>
<organism evidence="2">
    <name type="scientific">marine sediment metagenome</name>
    <dbReference type="NCBI Taxonomy" id="412755"/>
    <lineage>
        <taxon>unclassified sequences</taxon>
        <taxon>metagenomes</taxon>
        <taxon>ecological metagenomes</taxon>
    </lineage>
</organism>
<proteinExistence type="inferred from homology"/>